<dbReference type="STRING" id="1122240.GCA_000620105_02198"/>
<dbReference type="EMBL" id="CP028519">
    <property type="protein sequence ID" value="AVY94040.1"/>
    <property type="molecule type" value="Genomic_DNA"/>
</dbReference>
<evidence type="ECO:0000256" key="1">
    <source>
        <dbReference type="ARBA" id="ARBA00022679"/>
    </source>
</evidence>
<name>A0A2S0P9G8_9NEIS</name>
<keyword evidence="5" id="KW-1185">Reference proteome</keyword>
<feature type="domain" description="Glycosyltransferase subfamily 4-like N-terminal" evidence="3">
    <location>
        <begin position="33"/>
        <end position="203"/>
    </location>
</feature>
<dbReference type="Gene3D" id="3.40.50.2000">
    <property type="entry name" value="Glycogen Phosphorylase B"/>
    <property type="match status" value="2"/>
</dbReference>
<keyword evidence="1 4" id="KW-0808">Transferase</keyword>
<dbReference type="InterPro" id="IPR001296">
    <property type="entry name" value="Glyco_trans_1"/>
</dbReference>
<dbReference type="Pfam" id="PF13439">
    <property type="entry name" value="Glyco_transf_4"/>
    <property type="match status" value="1"/>
</dbReference>
<dbReference type="InterPro" id="IPR028098">
    <property type="entry name" value="Glyco_trans_4-like_N"/>
</dbReference>
<dbReference type="PANTHER" id="PTHR46401:SF2">
    <property type="entry name" value="GLYCOSYLTRANSFERASE WBBK-RELATED"/>
    <property type="match status" value="1"/>
</dbReference>
<sequence length="402" mass="43930">MGMDDALLRRLTVPTATDHVLLDVDAVRQPLTGIGRYALMLARGLSAELDAEALQLLRGGHPVSLGQMERGLASGSAGRVARIAARLPFRPILRRAYLQWVGMQSRTLLARRAEQGYLLHTPNYLGLDYPGRTLITLHDLSYCHYPECHPPERVRWMNECLPSRIEQAVGLITDAESVRQEVIATYGVAPDKVTAIPLGVEPEFHPREAADLDPVLARYRLASGGYLLSVATLEPRKNLERLLDAHERLPVSLQSAWPLVLAGGRGWSNARLLERLQAAEASGRVRRLGYVAEDDLPALYAGARAFALPSLYEGFGLPLLEAMASGIPALASDRGSLPEVAGDGALLVDALDVTAMSVALERLLTDAPLRARLVAAARARAATYTWARCVSETRNAYRRCPW</sequence>
<evidence type="ECO:0000259" key="3">
    <source>
        <dbReference type="Pfam" id="PF13439"/>
    </source>
</evidence>
<organism evidence="4 5">
    <name type="scientific">Microvirgula aerodenitrificans</name>
    <dbReference type="NCBI Taxonomy" id="57480"/>
    <lineage>
        <taxon>Bacteria</taxon>
        <taxon>Pseudomonadati</taxon>
        <taxon>Pseudomonadota</taxon>
        <taxon>Betaproteobacteria</taxon>
        <taxon>Neisseriales</taxon>
        <taxon>Aquaspirillaceae</taxon>
        <taxon>Microvirgula</taxon>
    </lineage>
</organism>
<feature type="domain" description="Glycosyl transferase family 1" evidence="2">
    <location>
        <begin position="226"/>
        <end position="379"/>
    </location>
</feature>
<dbReference type="GO" id="GO:0016757">
    <property type="term" value="F:glycosyltransferase activity"/>
    <property type="evidence" value="ECO:0007669"/>
    <property type="project" value="InterPro"/>
</dbReference>
<dbReference type="CDD" id="cd03809">
    <property type="entry name" value="GT4_MtfB-like"/>
    <property type="match status" value="1"/>
</dbReference>
<evidence type="ECO:0000313" key="5">
    <source>
        <dbReference type="Proteomes" id="UP000244173"/>
    </source>
</evidence>
<gene>
    <name evidence="4" type="ORF">DAI18_08265</name>
</gene>
<evidence type="ECO:0000259" key="2">
    <source>
        <dbReference type="Pfam" id="PF00534"/>
    </source>
</evidence>
<dbReference type="AlphaFoldDB" id="A0A2S0P9G8"/>
<dbReference type="KEGG" id="maer:DAI18_08265"/>
<protein>
    <submittedName>
        <fullName evidence="4">Glycosyltransferase family 1 protein</fullName>
    </submittedName>
</protein>
<dbReference type="GO" id="GO:0009103">
    <property type="term" value="P:lipopolysaccharide biosynthetic process"/>
    <property type="evidence" value="ECO:0007669"/>
    <property type="project" value="TreeGrafter"/>
</dbReference>
<proteinExistence type="predicted"/>
<dbReference type="PANTHER" id="PTHR46401">
    <property type="entry name" value="GLYCOSYLTRANSFERASE WBBK-RELATED"/>
    <property type="match status" value="1"/>
</dbReference>
<reference evidence="4 5" key="1">
    <citation type="submission" date="2018-04" db="EMBL/GenBank/DDBJ databases">
        <title>Denitrifier Microvirgula.</title>
        <authorList>
            <person name="Anderson E."/>
            <person name="Jang J."/>
            <person name="Ishii S."/>
        </authorList>
    </citation>
    <scope>NUCLEOTIDE SEQUENCE [LARGE SCALE GENOMIC DNA]</scope>
    <source>
        <strain evidence="4 5">BE2.4</strain>
    </source>
</reference>
<dbReference type="Proteomes" id="UP000244173">
    <property type="component" value="Chromosome"/>
</dbReference>
<evidence type="ECO:0000313" key="4">
    <source>
        <dbReference type="EMBL" id="AVY94040.1"/>
    </source>
</evidence>
<dbReference type="SUPFAM" id="SSF53756">
    <property type="entry name" value="UDP-Glycosyltransferase/glycogen phosphorylase"/>
    <property type="match status" value="1"/>
</dbReference>
<dbReference type="Pfam" id="PF00534">
    <property type="entry name" value="Glycos_transf_1"/>
    <property type="match status" value="1"/>
</dbReference>
<accession>A0A2S0P9G8</accession>